<sequence>MHFIHLFILYMFLKEDEPFNKEEQKIADSN</sequence>
<organism evidence="1 2">
    <name type="scientific">Candidatus Pristimantibacillus lignocellulolyticus</name>
    <dbReference type="NCBI Taxonomy" id="2994561"/>
    <lineage>
        <taxon>Bacteria</taxon>
        <taxon>Bacillati</taxon>
        <taxon>Bacillota</taxon>
        <taxon>Bacilli</taxon>
        <taxon>Bacillales</taxon>
        <taxon>Paenibacillaceae</taxon>
        <taxon>Candidatus Pristimantibacillus</taxon>
    </lineage>
</organism>
<dbReference type="AlphaFoldDB" id="A0A9J6ZBN0"/>
<reference evidence="1" key="1">
    <citation type="submission" date="2022-05" db="EMBL/GenBank/DDBJ databases">
        <title>Novel bacterial taxa in a minimal lignocellulolytic consortium and its capacity to transform plastics disclosed by genome-resolved metagenomics.</title>
        <authorList>
            <person name="Rodriguez C.A.D."/>
            <person name="Diaz-Garcia L."/>
            <person name="Herrera K."/>
            <person name="Tarazona N.A."/>
            <person name="Sproer C."/>
            <person name="Overmann J."/>
            <person name="Jimenez D.J."/>
        </authorList>
    </citation>
    <scope>NUCLEOTIDE SEQUENCE</scope>
    <source>
        <strain evidence="1">MAG5</strain>
    </source>
</reference>
<dbReference type="KEGG" id="plig:NAG76_17400"/>
<accession>A0A9J6ZBN0</accession>
<gene>
    <name evidence="1" type="ORF">NAG76_17400</name>
</gene>
<name>A0A9J6ZBN0_9BACL</name>
<proteinExistence type="predicted"/>
<evidence type="ECO:0000313" key="2">
    <source>
        <dbReference type="Proteomes" id="UP001056756"/>
    </source>
</evidence>
<evidence type="ECO:0000313" key="1">
    <source>
        <dbReference type="EMBL" id="URN93590.1"/>
    </source>
</evidence>
<protein>
    <submittedName>
        <fullName evidence="1">Uncharacterized protein</fullName>
    </submittedName>
</protein>
<dbReference type="Proteomes" id="UP001056756">
    <property type="component" value="Chromosome"/>
</dbReference>
<dbReference type="EMBL" id="CP097899">
    <property type="protein sequence ID" value="URN93590.1"/>
    <property type="molecule type" value="Genomic_DNA"/>
</dbReference>